<dbReference type="PANTHER" id="PTHR40429">
    <property type="entry name" value="FLAGELLAR ASSOCIATED PROTEIN"/>
    <property type="match status" value="1"/>
</dbReference>
<accession>A0A7S0EDC8</accession>
<organism evidence="2">
    <name type="scientific">Phaeocystis antarctica</name>
    <dbReference type="NCBI Taxonomy" id="33657"/>
    <lineage>
        <taxon>Eukaryota</taxon>
        <taxon>Haptista</taxon>
        <taxon>Haptophyta</taxon>
        <taxon>Prymnesiophyceae</taxon>
        <taxon>Phaeocystales</taxon>
        <taxon>Phaeocystaceae</taxon>
        <taxon>Phaeocystis</taxon>
    </lineage>
</organism>
<feature type="region of interest" description="Disordered" evidence="1">
    <location>
        <begin position="151"/>
        <end position="214"/>
    </location>
</feature>
<dbReference type="EMBL" id="HBEP01012844">
    <property type="protein sequence ID" value="CAD8481844.1"/>
    <property type="molecule type" value="Transcribed_RNA"/>
</dbReference>
<feature type="region of interest" description="Disordered" evidence="1">
    <location>
        <begin position="1"/>
        <end position="37"/>
    </location>
</feature>
<feature type="compositionally biased region" description="Polar residues" evidence="1">
    <location>
        <begin position="11"/>
        <end position="33"/>
    </location>
</feature>
<dbReference type="PANTHER" id="PTHR40429:SF1">
    <property type="entry name" value="FLAGELLAR ASSOCIATED PROTEIN"/>
    <property type="match status" value="1"/>
</dbReference>
<reference evidence="2" key="1">
    <citation type="submission" date="2021-01" db="EMBL/GenBank/DDBJ databases">
        <authorList>
            <person name="Corre E."/>
            <person name="Pelletier E."/>
            <person name="Niang G."/>
            <person name="Scheremetjew M."/>
            <person name="Finn R."/>
            <person name="Kale V."/>
            <person name="Holt S."/>
            <person name="Cochrane G."/>
            <person name="Meng A."/>
            <person name="Brown T."/>
            <person name="Cohen L."/>
        </authorList>
    </citation>
    <scope>NUCLEOTIDE SEQUENCE</scope>
    <source>
        <strain evidence="2">CCMP1374</strain>
    </source>
</reference>
<name>A0A7S0EDC8_9EUKA</name>
<dbReference type="AlphaFoldDB" id="A0A7S0EDC8"/>
<dbReference type="InterPro" id="IPR010736">
    <property type="entry name" value="SHIPPO-rpt"/>
</dbReference>
<evidence type="ECO:0000313" key="2">
    <source>
        <dbReference type="EMBL" id="CAD8481844.1"/>
    </source>
</evidence>
<feature type="compositionally biased region" description="Polar residues" evidence="1">
    <location>
        <begin position="175"/>
        <end position="187"/>
    </location>
</feature>
<protein>
    <submittedName>
        <fullName evidence="2">Uncharacterized protein</fullName>
    </submittedName>
</protein>
<proteinExistence type="predicted"/>
<sequence>MGDGPRHPFGTETQRPPAMTNSEVSKTTGQSMSPGPGTYALQSAFGPQYLGRCRNLPHYSFGFEKQHTASSRNTCDPGPVYDVPQAATRCGNIVRATYSFGTGPQRGQAARSERVPGPGHYRIQAALGPQVASVHKSGMVVGFGVPSAQGTTGRPMALEGHHSPGPKYSHDSSHGKQNLSGRRTQPVMNFPRGQRFTTKGLAGEDTPGPGHYVV</sequence>
<gene>
    <name evidence="2" type="ORF">PANT1444_LOCUS7277</name>
</gene>
<evidence type="ECO:0000256" key="1">
    <source>
        <dbReference type="SAM" id="MobiDB-lite"/>
    </source>
</evidence>
<dbReference type="Pfam" id="PF07004">
    <property type="entry name" value="SHIPPO-rpt"/>
    <property type="match status" value="1"/>
</dbReference>